<name>A0A0F7X0I5_CHLPN</name>
<proteinExistence type="predicted"/>
<organism evidence="2">
    <name type="scientific">Chlamydia pneumoniae</name>
    <name type="common">Chlamydophila pneumoniae</name>
    <dbReference type="NCBI Taxonomy" id="83558"/>
    <lineage>
        <taxon>Bacteria</taxon>
        <taxon>Pseudomonadati</taxon>
        <taxon>Chlamydiota</taxon>
        <taxon>Chlamydiia</taxon>
        <taxon>Chlamydiales</taxon>
        <taxon>Chlamydiaceae</taxon>
        <taxon>Chlamydia/Chlamydophila group</taxon>
        <taxon>Chlamydia</taxon>
    </lineage>
</organism>
<keyword evidence="1" id="KW-0472">Membrane</keyword>
<feature type="transmembrane region" description="Helical" evidence="1">
    <location>
        <begin position="346"/>
        <end position="367"/>
    </location>
</feature>
<feature type="transmembrane region" description="Helical" evidence="1">
    <location>
        <begin position="286"/>
        <end position="305"/>
    </location>
</feature>
<evidence type="ECO:0000313" key="2">
    <source>
        <dbReference type="EMBL" id="CRI43098.1"/>
    </source>
</evidence>
<feature type="transmembrane region" description="Helical" evidence="1">
    <location>
        <begin position="61"/>
        <end position="82"/>
    </location>
</feature>
<feature type="transmembrane region" description="Helical" evidence="1">
    <location>
        <begin position="12"/>
        <end position="32"/>
    </location>
</feature>
<dbReference type="EMBL" id="LN847061">
    <property type="protein sequence ID" value="CRI43098.1"/>
    <property type="molecule type" value="Genomic_DNA"/>
</dbReference>
<dbReference type="InterPro" id="IPR009978">
    <property type="entry name" value="Na_H_antiport_3"/>
</dbReference>
<feature type="transmembrane region" description="Helical" evidence="1">
    <location>
        <begin position="314"/>
        <end position="334"/>
    </location>
</feature>
<dbReference type="Pfam" id="PF07399">
    <property type="entry name" value="Na_H_antiport_3"/>
    <property type="match status" value="1"/>
</dbReference>
<protein>
    <submittedName>
        <fullName evidence="2">Putative membrane protein</fullName>
    </submittedName>
</protein>
<feature type="transmembrane region" description="Helical" evidence="1">
    <location>
        <begin position="219"/>
        <end position="242"/>
    </location>
</feature>
<feature type="transmembrane region" description="Helical" evidence="1">
    <location>
        <begin position="138"/>
        <end position="167"/>
    </location>
</feature>
<keyword evidence="1" id="KW-1133">Transmembrane helix</keyword>
<evidence type="ECO:0000256" key="1">
    <source>
        <dbReference type="SAM" id="Phobius"/>
    </source>
</evidence>
<reference evidence="2" key="1">
    <citation type="submission" date="2015-05" db="EMBL/GenBank/DDBJ databases">
        <authorList>
            <person name="Rattei Thomas"/>
        </authorList>
    </citation>
    <scope>NUCLEOTIDE SEQUENCE</scope>
    <source>
        <strain evidence="2">DC9</strain>
    </source>
</reference>
<feature type="transmembrane region" description="Helical" evidence="1">
    <location>
        <begin position="98"/>
        <end position="118"/>
    </location>
</feature>
<accession>A0A0F7X0I5</accession>
<feature type="transmembrane region" description="Helical" evidence="1">
    <location>
        <begin position="179"/>
        <end position="199"/>
    </location>
</feature>
<keyword evidence="1" id="KW-0812">Transmembrane</keyword>
<sequence length="450" mass="51797">MILPPYSYSLKIGAAVLFFCSILHTFLTPWLYTLCQSYEHKKLVFPECWKRYVRLSELFRILSRVEIVFFLWAVPLFFWFLYTEGYRISMAYFNSRNYGFAVFIMVILILLESRPIVYFAELVLSSIAKLGKTSPKSWWWTLMIAPPLLSCLLKETGAMIIGATLLMRHFYVFSPSRRFAYATMGLLFSNISIGGLTSYVSSRALFLIFPALKWEHSFFLSHFAWKAIVAILISTTIYYFIFRKEFKKFPDIPSDKDPSVEKVPWWIICVNIIFVGSIILSRSTPLFMGALLLFYLGFQKFTIFYQDPINLPKVCYVGLFYAGLVVFGDLQEWWVLNLMQGLSDFGYMTVSYTLSIFLDNALVNYLVHNLSVATDCYHYLVVAGCMAAGGLTLVSNIPNIVGYLILRSAFPSSTIHMGWLFLGALGPSIISLGVFWLLKNVPEFLYCFFR</sequence>
<feature type="transmembrane region" description="Helical" evidence="1">
    <location>
        <begin position="263"/>
        <end position="280"/>
    </location>
</feature>
<gene>
    <name evidence="2" type="ORF">BN1224_DC9_CF_00180</name>
</gene>
<dbReference type="AlphaFoldDB" id="A0A0F7X0I5"/>
<feature type="transmembrane region" description="Helical" evidence="1">
    <location>
        <begin position="379"/>
        <end position="406"/>
    </location>
</feature>
<feature type="transmembrane region" description="Helical" evidence="1">
    <location>
        <begin position="418"/>
        <end position="438"/>
    </location>
</feature>